<dbReference type="GO" id="GO:0031047">
    <property type="term" value="P:regulatory ncRNA-mediated gene silencing"/>
    <property type="evidence" value="ECO:0007669"/>
    <property type="project" value="InterPro"/>
</dbReference>
<reference evidence="2" key="1">
    <citation type="journal article" date="2021" name="IMA Fungus">
        <title>Genomic characterization of three marine fungi, including Emericellopsis atlantica sp. nov. with signatures of a generalist lifestyle and marine biomass degradation.</title>
        <authorList>
            <person name="Hagestad O.C."/>
            <person name="Hou L."/>
            <person name="Andersen J.H."/>
            <person name="Hansen E.H."/>
            <person name="Altermark B."/>
            <person name="Li C."/>
            <person name="Kuhnert E."/>
            <person name="Cox R.J."/>
            <person name="Crous P.W."/>
            <person name="Spatafora J.W."/>
            <person name="Lail K."/>
            <person name="Amirebrahimi M."/>
            <person name="Lipzen A."/>
            <person name="Pangilinan J."/>
            <person name="Andreopoulos W."/>
            <person name="Hayes R.D."/>
            <person name="Ng V."/>
            <person name="Grigoriev I.V."/>
            <person name="Jackson S.A."/>
            <person name="Sutton T.D.S."/>
            <person name="Dobson A.D.W."/>
            <person name="Rama T."/>
        </authorList>
    </citation>
    <scope>NUCLEOTIDE SEQUENCE</scope>
    <source>
        <strain evidence="2">TRa018bII</strain>
    </source>
</reference>
<name>A0A9P8C880_9HELO</name>
<evidence type="ECO:0000256" key="1">
    <source>
        <dbReference type="SAM" id="MobiDB-lite"/>
    </source>
</evidence>
<dbReference type="Proteomes" id="UP000824998">
    <property type="component" value="Unassembled WGS sequence"/>
</dbReference>
<dbReference type="EMBL" id="MU251421">
    <property type="protein sequence ID" value="KAG9235831.1"/>
    <property type="molecule type" value="Genomic_DNA"/>
</dbReference>
<accession>A0A9P8C880</accession>
<feature type="compositionally biased region" description="Basic and acidic residues" evidence="1">
    <location>
        <begin position="402"/>
        <end position="413"/>
    </location>
</feature>
<evidence type="ECO:0000313" key="2">
    <source>
        <dbReference type="EMBL" id="KAG9235831.1"/>
    </source>
</evidence>
<evidence type="ECO:0000313" key="3">
    <source>
        <dbReference type="Proteomes" id="UP000824998"/>
    </source>
</evidence>
<sequence length="413" mass="46803">MGNRKAKTKTKAKAKPNGFEEFYADAPITPDDFMAEKQDLYSPTRPFTARIQTCIQRYRACRKLDQHKALIFNKYLLLGGIETDNKAFGGGMLDQETLASATAEEIAAIQATDFVGRGGNKMLYDENEADNWVVDFEGVAKGYFSSIIGQVIGIMTEQEIKLAASVIRNFLNYVLQHEVCPEYVEDVMAARRVCGLAETELWAIREVSQKLPGHLNTALSTCFGGRYSAAITVDKSWRDDEIDSSNDEMDMETACKIIVYSMEILRIQLGVRFKFPFQKISSAFRCYEIEETKVLAGEPTMGFIKCKSWEGPGHVVYDVPNTSPAAMRKETFYAETDIIELLSVGMKLGLHVHELDNGFRFFDFSEVYCSFYMFLENEKMLNYKEPVPNTRPPPTEDDPDVEDKIMEGEMRVE</sequence>
<dbReference type="AlphaFoldDB" id="A0A9P8C880"/>
<protein>
    <submittedName>
        <fullName evidence="2">Argonaute-binding protein 1</fullName>
    </submittedName>
</protein>
<dbReference type="InterPro" id="IPR018606">
    <property type="entry name" value="Arb1"/>
</dbReference>
<organism evidence="2 3">
    <name type="scientific">Amylocarpus encephaloides</name>
    <dbReference type="NCBI Taxonomy" id="45428"/>
    <lineage>
        <taxon>Eukaryota</taxon>
        <taxon>Fungi</taxon>
        <taxon>Dikarya</taxon>
        <taxon>Ascomycota</taxon>
        <taxon>Pezizomycotina</taxon>
        <taxon>Leotiomycetes</taxon>
        <taxon>Helotiales</taxon>
        <taxon>Helotiales incertae sedis</taxon>
        <taxon>Amylocarpus</taxon>
    </lineage>
</organism>
<comment type="caution">
    <text evidence="2">The sequence shown here is derived from an EMBL/GenBank/DDBJ whole genome shotgun (WGS) entry which is preliminary data.</text>
</comment>
<dbReference type="Pfam" id="PF09692">
    <property type="entry name" value="Arb1"/>
    <property type="match status" value="2"/>
</dbReference>
<proteinExistence type="predicted"/>
<gene>
    <name evidence="2" type="ORF">BJ875DRAFT_494680</name>
</gene>
<feature type="region of interest" description="Disordered" evidence="1">
    <location>
        <begin position="384"/>
        <end position="413"/>
    </location>
</feature>
<dbReference type="OrthoDB" id="435402at2759"/>
<keyword evidence="3" id="KW-1185">Reference proteome</keyword>
<dbReference type="GO" id="GO:0033167">
    <property type="term" value="C:ARC complex"/>
    <property type="evidence" value="ECO:0007669"/>
    <property type="project" value="InterPro"/>
</dbReference>